<protein>
    <recommendedName>
        <fullName evidence="1">Transglutaminase-like domain-containing protein</fullName>
    </recommendedName>
</protein>
<dbReference type="InterPro" id="IPR002931">
    <property type="entry name" value="Transglutaminase-like"/>
</dbReference>
<evidence type="ECO:0000313" key="2">
    <source>
        <dbReference type="EMBL" id="AAV31641.1"/>
    </source>
</evidence>
<name>Q5UEY0_9PROT</name>
<dbReference type="InterPro" id="IPR013589">
    <property type="entry name" value="Bac_transglu_N"/>
</dbReference>
<dbReference type="PANTHER" id="PTHR33490">
    <property type="entry name" value="BLR5614 PROTEIN-RELATED"/>
    <property type="match status" value="1"/>
</dbReference>
<proteinExistence type="predicted"/>
<feature type="domain" description="Transglutaminase-like" evidence="1">
    <location>
        <begin position="163"/>
        <end position="227"/>
    </location>
</feature>
<reference evidence="2" key="1">
    <citation type="submission" date="2004-09" db="EMBL/GenBank/DDBJ databases">
        <title>SAR116.</title>
        <authorList>
            <person name="Sabehi G."/>
            <person name="Beja O."/>
        </authorList>
    </citation>
    <scope>NUCLEOTIDE SEQUENCE</scope>
</reference>
<dbReference type="InterPro" id="IPR038765">
    <property type="entry name" value="Papain-like_cys_pep_sf"/>
</dbReference>
<sequence length="271" mass="30117">MINLIKHKTVFDYEATPRSVVQRLHLAPCSSLNQKVINWQIEIDGGKLVIDTFDYHGNKLHLCINDPNVKSMEIRCSGEIDVTDNNGIFGAHDNNLPIDLYKNHTALSKPGPRLRELSKKIKETIPIHQNGGLDILHELSTRILESIKYSKGKTDINTTAEIAMEIGAGVCQDHTHAFITSARLLGFSSRYVSGYLTNGINEAQVATHAWAEVFIMGLGWVGFDISNGISPDERYVRLATGFDYADVIPISGVRIGNGEEQIKTEITFNQQ</sequence>
<dbReference type="SMART" id="SM00460">
    <property type="entry name" value="TGc"/>
    <property type="match status" value="1"/>
</dbReference>
<dbReference type="Pfam" id="PF01841">
    <property type="entry name" value="Transglut_core"/>
    <property type="match status" value="1"/>
</dbReference>
<dbReference type="PANTHER" id="PTHR33490:SF6">
    <property type="entry name" value="SLL1049 PROTEIN"/>
    <property type="match status" value="1"/>
</dbReference>
<gene>
    <name evidence="2" type="ORF">Red2C11_57</name>
</gene>
<dbReference type="AlphaFoldDB" id="Q5UEY0"/>
<accession>Q5UEY0</accession>
<dbReference type="EMBL" id="AY744399">
    <property type="protein sequence ID" value="AAV31641.1"/>
    <property type="molecule type" value="Genomic_DNA"/>
</dbReference>
<dbReference type="SUPFAM" id="SSF54001">
    <property type="entry name" value="Cysteine proteinases"/>
    <property type="match status" value="1"/>
</dbReference>
<evidence type="ECO:0000259" key="1">
    <source>
        <dbReference type="SMART" id="SM00460"/>
    </source>
</evidence>
<dbReference type="Gene3D" id="3.10.620.30">
    <property type="match status" value="1"/>
</dbReference>
<organism evidence="2">
    <name type="scientific">uncultured alpha proteobacterium EBAC2C11</name>
    <dbReference type="NCBI Taxonomy" id="295349"/>
    <lineage>
        <taxon>Bacteria</taxon>
        <taxon>Pseudomonadati</taxon>
        <taxon>Pseudomonadota</taxon>
        <taxon>Alphaproteobacteria</taxon>
        <taxon>Candidatus Puniceispirillales</taxon>
        <taxon>environmental samples</taxon>
    </lineage>
</organism>
<dbReference type="Pfam" id="PF08379">
    <property type="entry name" value="Bact_transglu_N"/>
    <property type="match status" value="1"/>
</dbReference>